<keyword evidence="2" id="KW-0732">Signal</keyword>
<dbReference type="InterPro" id="IPR007577">
    <property type="entry name" value="GlycoTrfase_DXD_sugar-bd_CS"/>
</dbReference>
<protein>
    <submittedName>
        <fullName evidence="3">Uncharacterized protein</fullName>
    </submittedName>
</protein>
<dbReference type="InterPro" id="IPR051706">
    <property type="entry name" value="Glycosyltransferase_domain"/>
</dbReference>
<dbReference type="PANTHER" id="PTHR32385">
    <property type="entry name" value="MANNOSYL PHOSPHORYLINOSITOL CERAMIDE SYNTHASE"/>
    <property type="match status" value="1"/>
</dbReference>
<accession>A0A2P1P836</accession>
<keyword evidence="1" id="KW-0808">Transferase</keyword>
<dbReference type="GO" id="GO:0000030">
    <property type="term" value="F:mannosyltransferase activity"/>
    <property type="evidence" value="ECO:0007669"/>
    <property type="project" value="TreeGrafter"/>
</dbReference>
<evidence type="ECO:0000256" key="2">
    <source>
        <dbReference type="SAM" id="SignalP"/>
    </source>
</evidence>
<dbReference type="InterPro" id="IPR029044">
    <property type="entry name" value="Nucleotide-diphossugar_trans"/>
</dbReference>
<dbReference type="RefSeq" id="WP_106874281.1">
    <property type="nucleotide sequence ID" value="NZ_CP027845.1"/>
</dbReference>
<dbReference type="AlphaFoldDB" id="A0A2P1P836"/>
<dbReference type="KEGG" id="ptc:phytr_4680"/>
<evidence type="ECO:0000313" key="4">
    <source>
        <dbReference type="Proteomes" id="UP000241762"/>
    </source>
</evidence>
<dbReference type="GO" id="GO:0051999">
    <property type="term" value="P:mannosyl-inositol phosphorylceramide biosynthetic process"/>
    <property type="evidence" value="ECO:0007669"/>
    <property type="project" value="TreeGrafter"/>
</dbReference>
<dbReference type="SUPFAM" id="SSF53448">
    <property type="entry name" value="Nucleotide-diphospho-sugar transferases"/>
    <property type="match status" value="2"/>
</dbReference>
<feature type="signal peptide" evidence="2">
    <location>
        <begin position="1"/>
        <end position="18"/>
    </location>
</feature>
<dbReference type="GO" id="GO:0016020">
    <property type="term" value="C:membrane"/>
    <property type="evidence" value="ECO:0007669"/>
    <property type="project" value="GOC"/>
</dbReference>
<reference evidence="3 4" key="1">
    <citation type="submission" date="2018-03" db="EMBL/GenBank/DDBJ databases">
        <title>A gene transfer event suggests a long-term partnership between eustigmatophyte algae and a novel lineage of endosymbiotic bacteria.</title>
        <authorList>
            <person name="Yurchenko T."/>
            <person name="Sevcikova T."/>
            <person name="Pribyl P."/>
            <person name="El Karkouri K."/>
            <person name="Klimes V."/>
            <person name="Amaral R."/>
            <person name="Zbrankova V."/>
            <person name="Kim E."/>
            <person name="Raoult D."/>
            <person name="Santos L.M.A."/>
            <person name="Elias M."/>
        </authorList>
    </citation>
    <scope>NUCLEOTIDE SEQUENCE [LARGE SCALE GENOMIC DNA]</scope>
    <source>
        <strain evidence="3">CCALA 838</strain>
    </source>
</reference>
<dbReference type="Gene3D" id="3.90.550.20">
    <property type="match status" value="2"/>
</dbReference>
<feature type="chain" id="PRO_5015142719" evidence="2">
    <location>
        <begin position="19"/>
        <end position="565"/>
    </location>
</feature>
<evidence type="ECO:0000256" key="1">
    <source>
        <dbReference type="ARBA" id="ARBA00022679"/>
    </source>
</evidence>
<dbReference type="OrthoDB" id="277808at2"/>
<dbReference type="Pfam" id="PF04488">
    <property type="entry name" value="Gly_transf_sug"/>
    <property type="match status" value="1"/>
</dbReference>
<gene>
    <name evidence="3" type="ORF">phytr_4680</name>
</gene>
<keyword evidence="4" id="KW-1185">Reference proteome</keyword>
<evidence type="ECO:0000313" key="3">
    <source>
        <dbReference type="EMBL" id="AVP87417.1"/>
    </source>
</evidence>
<dbReference type="EMBL" id="CP027845">
    <property type="protein sequence ID" value="AVP87417.1"/>
    <property type="molecule type" value="Genomic_DNA"/>
</dbReference>
<sequence>MLLRLTVLFLILNRFSFAVPYNNVIDVDFIQSMTDGNEVATKFLKQNAVNYEFLKNTYEAKKPSKMPYLDKPLIPKVMHHVWDGDLPPLYQNYFDECKKLHPDWEFKFWSDEDIRSLNLENQDLYDKSRDYAGRSDIARYEILYKFGGVYRDLDVKCLRPIDDLNHKYDFFAPIEYPITYWPAVINNGIIGANAGHPVLKRTLDIIRQNYDTQWEVFDLGNEKTADELYMMVAKVSMLPLTQSFIEQTKPDDKSIALPASYFYGISNVSYYTFWEDVKSIMQNRSPDFSTAFRFFKPETLMHHNVKKEEIFSSDFFEGNCFKDPQIKSFLDSLSKPNKRKLKSFLHVYNDLYPSKISFNKVSKITQVLHFVIFDRAELKILETNLDDWKMQNAAFEFKIWDQDKIKSEFKEFDNSDNFRFYIGLKILEKFGGSYADYRSKPHKPIFELNNKYNFYAGFMPLIDKDSKISLSQKLIGASPKHPIISSTLSKVNSENLFQINDVLTAQAYEKIYLYNEVNAKNIVFPAIYFEPFADLPKDTLWNKIYRFIFRIPKAFSKLTDFVVVE</sequence>
<name>A0A2P1P836_9RICK</name>
<dbReference type="PANTHER" id="PTHR32385:SF15">
    <property type="entry name" value="INOSITOL PHOSPHOCERAMIDE MANNOSYLTRANSFERASE 1"/>
    <property type="match status" value="1"/>
</dbReference>
<organism evidence="3 4">
    <name type="scientific">Candidatus Phycorickettsia trachydisci</name>
    <dbReference type="NCBI Taxonomy" id="2115978"/>
    <lineage>
        <taxon>Bacteria</taxon>
        <taxon>Pseudomonadati</taxon>
        <taxon>Pseudomonadota</taxon>
        <taxon>Alphaproteobacteria</taxon>
        <taxon>Rickettsiales</taxon>
        <taxon>Rickettsiaceae</taxon>
        <taxon>Candidatus Phycorickettsia</taxon>
    </lineage>
</organism>
<dbReference type="Proteomes" id="UP000241762">
    <property type="component" value="Chromosome"/>
</dbReference>
<proteinExistence type="predicted"/>